<proteinExistence type="predicted"/>
<dbReference type="Gene3D" id="1.10.10.10">
    <property type="entry name" value="Winged helix-like DNA-binding domain superfamily/Winged helix DNA-binding domain"/>
    <property type="match status" value="1"/>
</dbReference>
<dbReference type="PRINTS" id="PR00598">
    <property type="entry name" value="HTHMARR"/>
</dbReference>
<dbReference type="RefSeq" id="WP_200317628.1">
    <property type="nucleotide sequence ID" value="NZ_JAENJH010000002.1"/>
</dbReference>
<dbReference type="InterPro" id="IPR036390">
    <property type="entry name" value="WH_DNA-bd_sf"/>
</dbReference>
<protein>
    <submittedName>
        <fullName evidence="2">MarR family transcriptional regulator</fullName>
    </submittedName>
</protein>
<comment type="caution">
    <text evidence="2">The sequence shown here is derived from an EMBL/GenBank/DDBJ whole genome shotgun (WGS) entry which is preliminary data.</text>
</comment>
<reference evidence="2" key="1">
    <citation type="submission" date="2020-12" db="EMBL/GenBank/DDBJ databases">
        <title>Prauserella sp. ASG 168, a novel actinomycete isolated from cave rock.</title>
        <authorList>
            <person name="Suriyachadkun C."/>
        </authorList>
    </citation>
    <scope>NUCLEOTIDE SEQUENCE</scope>
    <source>
        <strain evidence="2">ASG 168</strain>
    </source>
</reference>
<dbReference type="PROSITE" id="PS50995">
    <property type="entry name" value="HTH_MARR_2"/>
    <property type="match status" value="1"/>
</dbReference>
<organism evidence="2 3">
    <name type="scientific">Prauserella cavernicola</name>
    <dbReference type="NCBI Taxonomy" id="2800127"/>
    <lineage>
        <taxon>Bacteria</taxon>
        <taxon>Bacillati</taxon>
        <taxon>Actinomycetota</taxon>
        <taxon>Actinomycetes</taxon>
        <taxon>Pseudonocardiales</taxon>
        <taxon>Pseudonocardiaceae</taxon>
        <taxon>Prauserella</taxon>
    </lineage>
</organism>
<dbReference type="EMBL" id="JAENJH010000002">
    <property type="protein sequence ID" value="MBK1784900.1"/>
    <property type="molecule type" value="Genomic_DNA"/>
</dbReference>
<dbReference type="GO" id="GO:0006950">
    <property type="term" value="P:response to stress"/>
    <property type="evidence" value="ECO:0007669"/>
    <property type="project" value="TreeGrafter"/>
</dbReference>
<dbReference type="InterPro" id="IPR000835">
    <property type="entry name" value="HTH_MarR-typ"/>
</dbReference>
<sequence>MEAANWRSETNVTSEQAPGDGVLIRLLRQLTVENGEFVEILRQSHRMHRTDLNALAVIMDATRTQGHAPSPGELAEALHLSASATTSLLDRLESAGHVHRTRSAADRRRVELHVEDQALELARGLFTPLGEEFARTWTEFGPEERRIIERFLTVSIEATVRTKKSVLPPKKPNSAG</sequence>
<feature type="domain" description="HTH marR-type" evidence="1">
    <location>
        <begin position="20"/>
        <end position="157"/>
    </location>
</feature>
<dbReference type="PANTHER" id="PTHR33164:SF106">
    <property type="entry name" value="TRANSCRIPTIONAL REGULATORY PROTEIN"/>
    <property type="match status" value="1"/>
</dbReference>
<evidence type="ECO:0000313" key="3">
    <source>
        <dbReference type="Proteomes" id="UP000635245"/>
    </source>
</evidence>
<keyword evidence="3" id="KW-1185">Reference proteome</keyword>
<dbReference type="AlphaFoldDB" id="A0A934V582"/>
<dbReference type="Pfam" id="PF12802">
    <property type="entry name" value="MarR_2"/>
    <property type="match status" value="1"/>
</dbReference>
<dbReference type="SUPFAM" id="SSF46785">
    <property type="entry name" value="Winged helix' DNA-binding domain"/>
    <property type="match status" value="1"/>
</dbReference>
<dbReference type="PANTHER" id="PTHR33164">
    <property type="entry name" value="TRANSCRIPTIONAL REGULATOR, MARR FAMILY"/>
    <property type="match status" value="1"/>
</dbReference>
<evidence type="ECO:0000313" key="2">
    <source>
        <dbReference type="EMBL" id="MBK1784900.1"/>
    </source>
</evidence>
<dbReference type="SMART" id="SM00347">
    <property type="entry name" value="HTH_MARR"/>
    <property type="match status" value="1"/>
</dbReference>
<name>A0A934V582_9PSEU</name>
<dbReference type="InterPro" id="IPR036388">
    <property type="entry name" value="WH-like_DNA-bd_sf"/>
</dbReference>
<accession>A0A934V582</accession>
<dbReference type="GO" id="GO:0003700">
    <property type="term" value="F:DNA-binding transcription factor activity"/>
    <property type="evidence" value="ECO:0007669"/>
    <property type="project" value="InterPro"/>
</dbReference>
<dbReference type="Proteomes" id="UP000635245">
    <property type="component" value="Unassembled WGS sequence"/>
</dbReference>
<dbReference type="InterPro" id="IPR039422">
    <property type="entry name" value="MarR/SlyA-like"/>
</dbReference>
<evidence type="ECO:0000259" key="1">
    <source>
        <dbReference type="PROSITE" id="PS50995"/>
    </source>
</evidence>
<gene>
    <name evidence="2" type="ORF">JHE00_11225</name>
</gene>